<name>A0A183E0B5_9BILA</name>
<evidence type="ECO:0000313" key="2">
    <source>
        <dbReference type="EMBL" id="VDN24108.1"/>
    </source>
</evidence>
<proteinExistence type="predicted"/>
<organism evidence="4">
    <name type="scientific">Gongylonema pulchrum</name>
    <dbReference type="NCBI Taxonomy" id="637853"/>
    <lineage>
        <taxon>Eukaryota</taxon>
        <taxon>Metazoa</taxon>
        <taxon>Ecdysozoa</taxon>
        <taxon>Nematoda</taxon>
        <taxon>Chromadorea</taxon>
        <taxon>Rhabditida</taxon>
        <taxon>Spirurina</taxon>
        <taxon>Spiruromorpha</taxon>
        <taxon>Spiruroidea</taxon>
        <taxon>Gongylonematidae</taxon>
        <taxon>Gongylonema</taxon>
    </lineage>
</organism>
<evidence type="ECO:0000313" key="4">
    <source>
        <dbReference type="WBParaSite" id="GPUH_0001442501-mRNA-1"/>
    </source>
</evidence>
<keyword evidence="3" id="KW-1185">Reference proteome</keyword>
<dbReference type="GO" id="GO:0005783">
    <property type="term" value="C:endoplasmic reticulum"/>
    <property type="evidence" value="ECO:0007669"/>
    <property type="project" value="TreeGrafter"/>
</dbReference>
<sequence>MRSEREMVPSVSDASGCALNMKWFEGTVAEAISESRLKKTPFIVCIQSPPENADEKSIKMERLVGSVDNSMYTPALVGIRIFDRSESAKQFAQIYPVPIVPAMYIIDLKGKPLDVITVTEELDEDVFRHRLKIAVEMAHAPDQPSSSASAVQSKPNVEANDNHHVKSSSVEGEAKSAKEKLERKHVGNELTGESEEMRKELERRNLGKQMAEAQASREERERREIAEQRRREKREQEAYLRRLREQIKADSLMYTLLFFWNIADS</sequence>
<feature type="compositionally biased region" description="Basic and acidic residues" evidence="1">
    <location>
        <begin position="195"/>
        <end position="205"/>
    </location>
</feature>
<dbReference type="PANTHER" id="PTHR46424">
    <property type="entry name" value="UBX DOMAIN-CONTAINING PROTEIN 4"/>
    <property type="match status" value="1"/>
</dbReference>
<dbReference type="Proteomes" id="UP000271098">
    <property type="component" value="Unassembled WGS sequence"/>
</dbReference>
<dbReference type="EMBL" id="UYRT01081222">
    <property type="protein sequence ID" value="VDN24108.1"/>
    <property type="molecule type" value="Genomic_DNA"/>
</dbReference>
<dbReference type="WBParaSite" id="GPUH_0001442501-mRNA-1">
    <property type="protein sequence ID" value="GPUH_0001442501-mRNA-1"/>
    <property type="gene ID" value="GPUH_0001442501"/>
</dbReference>
<feature type="compositionally biased region" description="Polar residues" evidence="1">
    <location>
        <begin position="143"/>
        <end position="155"/>
    </location>
</feature>
<dbReference type="PANTHER" id="PTHR46424:SF1">
    <property type="entry name" value="UBX DOMAIN-CONTAINING PROTEIN 4"/>
    <property type="match status" value="1"/>
</dbReference>
<dbReference type="GO" id="GO:0036503">
    <property type="term" value="P:ERAD pathway"/>
    <property type="evidence" value="ECO:0007669"/>
    <property type="project" value="TreeGrafter"/>
</dbReference>
<protein>
    <submittedName>
        <fullName evidence="4">UBX domain-containing protein</fullName>
    </submittedName>
</protein>
<feature type="region of interest" description="Disordered" evidence="1">
    <location>
        <begin position="138"/>
        <end position="235"/>
    </location>
</feature>
<feature type="compositionally biased region" description="Basic and acidic residues" evidence="1">
    <location>
        <begin position="172"/>
        <end position="187"/>
    </location>
</feature>
<reference evidence="4" key="1">
    <citation type="submission" date="2016-06" db="UniProtKB">
        <authorList>
            <consortium name="WormBaseParasite"/>
        </authorList>
    </citation>
    <scope>IDENTIFICATION</scope>
</reference>
<evidence type="ECO:0000313" key="3">
    <source>
        <dbReference type="Proteomes" id="UP000271098"/>
    </source>
</evidence>
<evidence type="ECO:0000256" key="1">
    <source>
        <dbReference type="SAM" id="MobiDB-lite"/>
    </source>
</evidence>
<dbReference type="OrthoDB" id="10254930at2759"/>
<dbReference type="AlphaFoldDB" id="A0A183E0B5"/>
<reference evidence="2 3" key="2">
    <citation type="submission" date="2018-11" db="EMBL/GenBank/DDBJ databases">
        <authorList>
            <consortium name="Pathogen Informatics"/>
        </authorList>
    </citation>
    <scope>NUCLEOTIDE SEQUENCE [LARGE SCALE GENOMIC DNA]</scope>
</reference>
<gene>
    <name evidence="2" type="ORF">GPUH_LOCUS14406</name>
</gene>
<feature type="compositionally biased region" description="Basic and acidic residues" evidence="1">
    <location>
        <begin position="215"/>
        <end position="235"/>
    </location>
</feature>
<accession>A0A183E0B5</accession>